<evidence type="ECO:0000256" key="1">
    <source>
        <dbReference type="ARBA" id="ARBA00022448"/>
    </source>
</evidence>
<dbReference type="Pfam" id="PF25869">
    <property type="entry name" value="3HB_CusB"/>
    <property type="match status" value="1"/>
</dbReference>
<dbReference type="Pfam" id="PF19335">
    <property type="entry name" value="HMBD"/>
    <property type="match status" value="1"/>
</dbReference>
<dbReference type="PANTHER" id="PTHR30097:SF4">
    <property type="entry name" value="SLR6042 PROTEIN"/>
    <property type="match status" value="1"/>
</dbReference>
<name>A0ABW4ZKL2_9SPHI</name>
<feature type="domain" description="CusB-like three alpha-helical bundle" evidence="4">
    <location>
        <begin position="156"/>
        <end position="203"/>
    </location>
</feature>
<dbReference type="InterPro" id="IPR058790">
    <property type="entry name" value="BSH_CusB"/>
</dbReference>
<dbReference type="Gene3D" id="2.40.30.170">
    <property type="match status" value="1"/>
</dbReference>
<keyword evidence="1" id="KW-0813">Transport</keyword>
<dbReference type="InterPro" id="IPR051909">
    <property type="entry name" value="MFP_Cation_Efflux"/>
</dbReference>
<dbReference type="InterPro" id="IPR045800">
    <property type="entry name" value="HMBD"/>
</dbReference>
<dbReference type="PROSITE" id="PS51257">
    <property type="entry name" value="PROKAR_LIPOPROTEIN"/>
    <property type="match status" value="1"/>
</dbReference>
<organism evidence="6 7">
    <name type="scientific">Paradesertivirga mongoliensis</name>
    <dbReference type="NCBI Taxonomy" id="2100740"/>
    <lineage>
        <taxon>Bacteria</taxon>
        <taxon>Pseudomonadati</taxon>
        <taxon>Bacteroidota</taxon>
        <taxon>Sphingobacteriia</taxon>
        <taxon>Sphingobacteriales</taxon>
        <taxon>Sphingobacteriaceae</taxon>
        <taxon>Paradesertivirga</taxon>
    </lineage>
</organism>
<feature type="region of interest" description="Disordered" evidence="2">
    <location>
        <begin position="239"/>
        <end position="259"/>
    </location>
</feature>
<sequence length="444" mass="48648">MKKALRDSLKYAGLFVFLVFMFACSNGSIEKTGKAAVKYTCPMHPQIVTEEPGACPICGMDLVPAKSHDADDTVTAGLEDIIRPVDRIVLSNIRTVRPSEGVRTGDIQIQGIINYDTNNWNTVSSRVSGRIERLYVTYNYQYVRRGQKLMDIYSPDLASAQQELLYLRKSGDKALLEAAKTKLRVLGASNQQINTVLRTGKINYRFGVYSPYSGYVTQQRTASVADPAMQASGTVIGSEGAESSMGGMGGQSAGDSPQLPKVETNSPLQLREGQYIGQGQKIIDLINASSVFADFFASTKQLSGLKRGTPVQITSIDNPSQKALAKITLIQPYYAEGTSFPLLRTRINNAGQTWKIGQLITVKTDADSKFGTWLPRTAVLQLGSRYVAFVKNGEAFEPAYVSLLDRRGDWVDVGESISKKAEVAVNAWFMVDSESFVKVDSLRN</sequence>
<protein>
    <submittedName>
        <fullName evidence="6">Efflux RND transporter periplasmic adaptor subunit</fullName>
    </submittedName>
</protein>
<comment type="caution">
    <text evidence="6">The sequence shown here is derived from an EMBL/GenBank/DDBJ whole genome shotgun (WGS) entry which is preliminary data.</text>
</comment>
<evidence type="ECO:0000259" key="5">
    <source>
        <dbReference type="Pfam" id="PF25919"/>
    </source>
</evidence>
<keyword evidence="7" id="KW-1185">Reference proteome</keyword>
<evidence type="ECO:0000259" key="3">
    <source>
        <dbReference type="Pfam" id="PF19335"/>
    </source>
</evidence>
<evidence type="ECO:0000256" key="2">
    <source>
        <dbReference type="SAM" id="MobiDB-lite"/>
    </source>
</evidence>
<dbReference type="Pfam" id="PF25919">
    <property type="entry name" value="BSH_CusB"/>
    <property type="match status" value="1"/>
</dbReference>
<dbReference type="EMBL" id="JBHUHZ010000001">
    <property type="protein sequence ID" value="MFD2162091.1"/>
    <property type="molecule type" value="Genomic_DNA"/>
</dbReference>
<dbReference type="Gene3D" id="6.10.140.730">
    <property type="match status" value="1"/>
</dbReference>
<evidence type="ECO:0000313" key="7">
    <source>
        <dbReference type="Proteomes" id="UP001597387"/>
    </source>
</evidence>
<dbReference type="Gene3D" id="2.40.50.100">
    <property type="match status" value="1"/>
</dbReference>
<accession>A0ABW4ZKL2</accession>
<dbReference type="PANTHER" id="PTHR30097">
    <property type="entry name" value="CATION EFFLUX SYSTEM PROTEIN CUSB"/>
    <property type="match status" value="1"/>
</dbReference>
<feature type="domain" description="CusB-like barrel-sandwich hybrid" evidence="5">
    <location>
        <begin position="121"/>
        <end position="218"/>
    </location>
</feature>
<dbReference type="InterPro" id="IPR058791">
    <property type="entry name" value="3HB_CusB"/>
</dbReference>
<dbReference type="RefSeq" id="WP_255897867.1">
    <property type="nucleotide sequence ID" value="NZ_JAFMZO010000001.1"/>
</dbReference>
<gene>
    <name evidence="6" type="ORF">ACFSJU_06780</name>
</gene>
<feature type="domain" description="Heavy metal binding" evidence="3">
    <location>
        <begin position="38"/>
        <end position="65"/>
    </location>
</feature>
<dbReference type="Proteomes" id="UP001597387">
    <property type="component" value="Unassembled WGS sequence"/>
</dbReference>
<dbReference type="Gene3D" id="2.40.420.20">
    <property type="match status" value="1"/>
</dbReference>
<proteinExistence type="predicted"/>
<evidence type="ECO:0000313" key="6">
    <source>
        <dbReference type="EMBL" id="MFD2162091.1"/>
    </source>
</evidence>
<evidence type="ECO:0000259" key="4">
    <source>
        <dbReference type="Pfam" id="PF25869"/>
    </source>
</evidence>
<reference evidence="7" key="1">
    <citation type="journal article" date="2019" name="Int. J. Syst. Evol. Microbiol.">
        <title>The Global Catalogue of Microorganisms (GCM) 10K type strain sequencing project: providing services to taxonomists for standard genome sequencing and annotation.</title>
        <authorList>
            <consortium name="The Broad Institute Genomics Platform"/>
            <consortium name="The Broad Institute Genome Sequencing Center for Infectious Disease"/>
            <person name="Wu L."/>
            <person name="Ma J."/>
        </authorList>
    </citation>
    <scope>NUCLEOTIDE SEQUENCE [LARGE SCALE GENOMIC DNA]</scope>
    <source>
        <strain evidence="7">KCTC 42217</strain>
    </source>
</reference>